<sequence>MALLLHGGPGGQKNGPDNLYFDLAERLASTGVASVRFDFRGCGESSGSYRDMTIDRQVEELRAVRGFVDGRYHPTAWALVGESFGATIGLRGFDQAYRAVVLLWPAIWLLDGAFESYVTADNLSAAQRDGYVELDGEQIGVDFLRELQDVQDVSAPLRGLRIPTLFIHGEADQEVPFSQSVHAAQLVDDGRLVAVPDGDHCLQRPEERTIVYDETVSWLHQHL</sequence>
<protein>
    <submittedName>
        <fullName evidence="4">Alpha/beta fold hydrolase</fullName>
    </submittedName>
</protein>
<comment type="similarity">
    <text evidence="1">Belongs to the peptidase S33 family.</text>
</comment>
<dbReference type="InterPro" id="IPR029058">
    <property type="entry name" value="AB_hydrolase_fold"/>
</dbReference>
<keyword evidence="5" id="KW-1185">Reference proteome</keyword>
<proteinExistence type="inferred from homology"/>
<dbReference type="RefSeq" id="WP_208815138.1">
    <property type="nucleotide sequence ID" value="NZ_WVUH01000173.1"/>
</dbReference>
<dbReference type="Gene3D" id="3.40.50.1820">
    <property type="entry name" value="alpha/beta hydrolase"/>
    <property type="match status" value="1"/>
</dbReference>
<evidence type="ECO:0000313" key="4">
    <source>
        <dbReference type="EMBL" id="MBO4208158.1"/>
    </source>
</evidence>
<evidence type="ECO:0000256" key="1">
    <source>
        <dbReference type="ARBA" id="ARBA00010088"/>
    </source>
</evidence>
<evidence type="ECO:0000256" key="2">
    <source>
        <dbReference type="ARBA" id="ARBA00022801"/>
    </source>
</evidence>
<dbReference type="Pfam" id="PF12697">
    <property type="entry name" value="Abhydrolase_6"/>
    <property type="match status" value="1"/>
</dbReference>
<evidence type="ECO:0000313" key="5">
    <source>
        <dbReference type="Proteomes" id="UP000823521"/>
    </source>
</evidence>
<dbReference type="InterPro" id="IPR000073">
    <property type="entry name" value="AB_hydrolase_1"/>
</dbReference>
<dbReference type="EMBL" id="WVUH01000173">
    <property type="protein sequence ID" value="MBO4208158.1"/>
    <property type="molecule type" value="Genomic_DNA"/>
</dbReference>
<dbReference type="Proteomes" id="UP000823521">
    <property type="component" value="Unassembled WGS sequence"/>
</dbReference>
<dbReference type="GO" id="GO:0016787">
    <property type="term" value="F:hydrolase activity"/>
    <property type="evidence" value="ECO:0007669"/>
    <property type="project" value="UniProtKB-KW"/>
</dbReference>
<dbReference type="InterPro" id="IPR053145">
    <property type="entry name" value="AB_hydrolase_Est10"/>
</dbReference>
<organism evidence="4 5">
    <name type="scientific">Micromonospora echinofusca</name>
    <dbReference type="NCBI Taxonomy" id="47858"/>
    <lineage>
        <taxon>Bacteria</taxon>
        <taxon>Bacillati</taxon>
        <taxon>Actinomycetota</taxon>
        <taxon>Actinomycetes</taxon>
        <taxon>Micromonosporales</taxon>
        <taxon>Micromonosporaceae</taxon>
        <taxon>Micromonospora</taxon>
    </lineage>
</organism>
<gene>
    <name evidence="4" type="ORF">GSF22_19415</name>
</gene>
<feature type="domain" description="AB hydrolase-1" evidence="3">
    <location>
        <begin position="3"/>
        <end position="205"/>
    </location>
</feature>
<keyword evidence="2 4" id="KW-0378">Hydrolase</keyword>
<accession>A0ABS3VUU8</accession>
<dbReference type="PANTHER" id="PTHR43265">
    <property type="entry name" value="ESTERASE ESTD"/>
    <property type="match status" value="1"/>
</dbReference>
<dbReference type="PRINTS" id="PR00793">
    <property type="entry name" value="PROAMNOPTASE"/>
</dbReference>
<dbReference type="PANTHER" id="PTHR43265:SF1">
    <property type="entry name" value="ESTERASE ESTD"/>
    <property type="match status" value="1"/>
</dbReference>
<evidence type="ECO:0000259" key="3">
    <source>
        <dbReference type="Pfam" id="PF12697"/>
    </source>
</evidence>
<comment type="caution">
    <text evidence="4">The sequence shown here is derived from an EMBL/GenBank/DDBJ whole genome shotgun (WGS) entry which is preliminary data.</text>
</comment>
<name>A0ABS3VUU8_MICEH</name>
<dbReference type="SUPFAM" id="SSF53474">
    <property type="entry name" value="alpha/beta-Hydrolases"/>
    <property type="match status" value="1"/>
</dbReference>
<reference evidence="4 5" key="1">
    <citation type="submission" date="2019-12" db="EMBL/GenBank/DDBJ databases">
        <title>Whole genome sequencing of endophytic Actinobacterium Micromonospora sp. MPMI6T.</title>
        <authorList>
            <person name="Evv R."/>
            <person name="Podile A.R."/>
        </authorList>
    </citation>
    <scope>NUCLEOTIDE SEQUENCE [LARGE SCALE GENOMIC DNA]</scope>
    <source>
        <strain evidence="4 5">MPMI6</strain>
    </source>
</reference>
<dbReference type="InterPro" id="IPR002410">
    <property type="entry name" value="Peptidase_S33"/>
</dbReference>